<feature type="compositionally biased region" description="Basic and acidic residues" evidence="6">
    <location>
        <begin position="99"/>
        <end position="115"/>
    </location>
</feature>
<comment type="similarity">
    <text evidence="5">Belongs to the class I-like SAM-binding methyltransferase superfamily. RsmB/NOP family.</text>
</comment>
<protein>
    <submittedName>
        <fullName evidence="8">Ribosomal RNA small subunit methyltransferase B</fullName>
        <ecNumber evidence="8">2.1.1.176</ecNumber>
    </submittedName>
</protein>
<organism evidence="8 9">
    <name type="scientific">Achromobacter kerstersii</name>
    <dbReference type="NCBI Taxonomy" id="1353890"/>
    <lineage>
        <taxon>Bacteria</taxon>
        <taxon>Pseudomonadati</taxon>
        <taxon>Pseudomonadota</taxon>
        <taxon>Betaproteobacteria</taxon>
        <taxon>Burkholderiales</taxon>
        <taxon>Alcaligenaceae</taxon>
        <taxon>Achromobacter</taxon>
    </lineage>
</organism>
<dbReference type="InterPro" id="IPR049560">
    <property type="entry name" value="MeTrfase_RsmB-F_NOP2_cat"/>
</dbReference>
<feature type="binding site" evidence="5">
    <location>
        <position position="709"/>
    </location>
    <ligand>
        <name>S-adenosyl-L-methionine</name>
        <dbReference type="ChEBI" id="CHEBI:59789"/>
    </ligand>
</feature>
<gene>
    <name evidence="8" type="primary">rsmB_1</name>
    <name evidence="8" type="ORF">LMG3441_01629</name>
</gene>
<dbReference type="GO" id="GO:0008173">
    <property type="term" value="F:RNA methyltransferase activity"/>
    <property type="evidence" value="ECO:0007669"/>
    <property type="project" value="InterPro"/>
</dbReference>
<dbReference type="InterPro" id="IPR054728">
    <property type="entry name" value="RsmB-like_ferredoxin"/>
</dbReference>
<feature type="compositionally biased region" description="Basic and acidic residues" evidence="6">
    <location>
        <begin position="181"/>
        <end position="205"/>
    </location>
</feature>
<dbReference type="PRINTS" id="PR02008">
    <property type="entry name" value="RCMTFAMILY"/>
</dbReference>
<dbReference type="InterPro" id="IPR023267">
    <property type="entry name" value="RCMT"/>
</dbReference>
<dbReference type="Pfam" id="PF22458">
    <property type="entry name" value="RsmF-B_ferredox"/>
    <property type="match status" value="1"/>
</dbReference>
<dbReference type="AlphaFoldDB" id="A0A6S6ZL79"/>
<dbReference type="InterPro" id="IPR029063">
    <property type="entry name" value="SAM-dependent_MTases_sf"/>
</dbReference>
<evidence type="ECO:0000259" key="7">
    <source>
        <dbReference type="PROSITE" id="PS51686"/>
    </source>
</evidence>
<feature type="binding site" evidence="5">
    <location>
        <position position="689"/>
    </location>
    <ligand>
        <name>S-adenosyl-L-methionine</name>
        <dbReference type="ChEBI" id="CHEBI:59789"/>
    </ligand>
</feature>
<feature type="domain" description="SAM-dependent MTase RsmB/NOP-type" evidence="7">
    <location>
        <begin position="546"/>
        <end position="826"/>
    </location>
</feature>
<keyword evidence="3 5" id="KW-0949">S-adenosyl-L-methionine</keyword>
<sequence>MNKPQSPRSRPAGSPRAASEGRDGRSFFSRPKGEAREAPPRERNERVREERPSRDSGRPGPRPSFDAPRGEGRSERGSFGGDRREGQGRPAPRPSYDAPRGDNRGGPRGDSRGGERGSYGSERGSERREGQGGRPDSRPSYGNGPRGDSRGGERASYGSDRREGQGGRPDSRPSYGNGPRGDSRGGERASYGSERREGQGGRPDSRPSYGNGPRGDSRGGERASYGSERREGQGGRPDSRPSYGNGPRGDSRGGERASYGSERREGQGGRPDSRPSYGNGPRGDSRGGERASYGSERREGQGGRPDSRPSYGNGPRGDSRGGERGSYGSERREGQGRPSFDGPRGEERGERGQYAGPRGDDRGERGQYAGPRGEDRGERGQYAGSRGGDSSHGHRDQAPQKPQFNRPRQSYAAIRIDQVQRVLGEILQWTYPADSALSHWLRHHPNLGARDRSEVAEAVYDVLRHLRRYRQFGESGVGPASRRLAILGLNATLGAEALEEGMDAAEAEWLKRVSQIDLATLPRAVRGSIPDWLDERLALMDSPETLVEALNRQASLDLRVNPLKAERDAMLTELQQSAGRYEPVAMPFSPWGIRMEGRPAINRWPQFENGSIEVQDEGSQLLALLVAPRRGEMIIDFCAGAGGKTLLLGALMRSTGRLYAFDVSAARLARAKPRFARSGLSNVVPVVIDSENDARVKRLAGKAQRVLVDAPCSGIGTLRRNPDLKWRQHPEALAELGQLQERILNSAARCVAPGGRLVYATCSLLAEENEVQAERFLASHPDFERVDAAEILAARCETLKLEGPYVQLRPDVHGTDGFFAAVFERKKKGAAAETAEAGVAADADAGVDADVDVDVDVDVKADAEAEMPAEVIADEAEAKPVAEPVAQAEAEPASVGESAEEAKPAQEVKPA</sequence>
<dbReference type="InterPro" id="IPR001678">
    <property type="entry name" value="MeTrfase_RsmB-F_NOP2_dom"/>
</dbReference>
<feature type="compositionally biased region" description="Basic and acidic residues" evidence="6">
    <location>
        <begin position="123"/>
        <end position="137"/>
    </location>
</feature>
<comment type="caution">
    <text evidence="5">Lacks conserved residue(s) required for the propagation of feature annotation.</text>
</comment>
<evidence type="ECO:0000256" key="6">
    <source>
        <dbReference type="SAM" id="MobiDB-lite"/>
    </source>
</evidence>
<dbReference type="EC" id="2.1.1.176" evidence="8"/>
<feature type="compositionally biased region" description="Basic and acidic residues" evidence="6">
    <location>
        <begin position="215"/>
        <end position="239"/>
    </location>
</feature>
<feature type="compositionally biased region" description="Basic and acidic residues" evidence="6">
    <location>
        <begin position="249"/>
        <end position="273"/>
    </location>
</feature>
<keyword evidence="1 5" id="KW-0489">Methyltransferase</keyword>
<evidence type="ECO:0000256" key="2">
    <source>
        <dbReference type="ARBA" id="ARBA00022679"/>
    </source>
</evidence>
<dbReference type="PANTHER" id="PTHR22807:SF53">
    <property type="entry name" value="RIBOSOMAL RNA SMALL SUBUNIT METHYLTRANSFERASE B-RELATED"/>
    <property type="match status" value="1"/>
</dbReference>
<feature type="compositionally biased region" description="Basic and acidic residues" evidence="6">
    <location>
        <begin position="283"/>
        <end position="307"/>
    </location>
</feature>
<feature type="compositionally biased region" description="Low complexity" evidence="6">
    <location>
        <begin position="879"/>
        <end position="895"/>
    </location>
</feature>
<dbReference type="Gene3D" id="3.40.50.150">
    <property type="entry name" value="Vaccinia Virus protein VP39"/>
    <property type="match status" value="1"/>
</dbReference>
<feature type="compositionally biased region" description="Basic and acidic residues" evidence="6">
    <location>
        <begin position="317"/>
        <end position="335"/>
    </location>
</feature>
<proteinExistence type="inferred from homology"/>
<feature type="compositionally biased region" description="Basic and acidic residues" evidence="6">
    <location>
        <begin position="389"/>
        <end position="398"/>
    </location>
</feature>
<feature type="active site" description="Nucleophile" evidence="5">
    <location>
        <position position="762"/>
    </location>
</feature>
<dbReference type="Pfam" id="PF01189">
    <property type="entry name" value="Methyltr_RsmB-F"/>
    <property type="match status" value="1"/>
</dbReference>
<reference evidence="8 9" key="1">
    <citation type="submission" date="2020-04" db="EMBL/GenBank/DDBJ databases">
        <authorList>
            <person name="De Canck E."/>
        </authorList>
    </citation>
    <scope>NUCLEOTIDE SEQUENCE [LARGE SCALE GENOMIC DNA]</scope>
    <source>
        <strain evidence="8 9">LMG 3441</strain>
    </source>
</reference>
<evidence type="ECO:0000256" key="4">
    <source>
        <dbReference type="ARBA" id="ARBA00022884"/>
    </source>
</evidence>
<evidence type="ECO:0000313" key="9">
    <source>
        <dbReference type="Proteomes" id="UP000494269"/>
    </source>
</evidence>
<dbReference type="EMBL" id="CADIJQ010000001">
    <property type="protein sequence ID" value="CAB3681623.1"/>
    <property type="molecule type" value="Genomic_DNA"/>
</dbReference>
<feature type="compositionally biased region" description="Basic and acidic residues" evidence="6">
    <location>
        <begin position="147"/>
        <end position="171"/>
    </location>
</feature>
<feature type="compositionally biased region" description="Basic and acidic residues" evidence="6">
    <location>
        <begin position="900"/>
        <end position="911"/>
    </location>
</feature>
<feature type="region of interest" description="Disordered" evidence="6">
    <location>
        <begin position="872"/>
        <end position="911"/>
    </location>
</feature>
<keyword evidence="2 5" id="KW-0808">Transferase</keyword>
<feature type="binding site" evidence="5">
    <location>
        <position position="662"/>
    </location>
    <ligand>
        <name>S-adenosyl-L-methionine</name>
        <dbReference type="ChEBI" id="CHEBI:59789"/>
    </ligand>
</feature>
<feature type="region of interest" description="Disordered" evidence="6">
    <location>
        <begin position="1"/>
        <end position="408"/>
    </location>
</feature>
<accession>A0A6S6ZL79</accession>
<evidence type="ECO:0000313" key="8">
    <source>
        <dbReference type="EMBL" id="CAB3681623.1"/>
    </source>
</evidence>
<keyword evidence="4 5" id="KW-0694">RNA-binding</keyword>
<dbReference type="CDD" id="cd02440">
    <property type="entry name" value="AdoMet_MTases"/>
    <property type="match status" value="1"/>
</dbReference>
<feature type="compositionally biased region" description="Basic and acidic residues" evidence="6">
    <location>
        <begin position="68"/>
        <end position="87"/>
    </location>
</feature>
<dbReference type="SUPFAM" id="SSF53335">
    <property type="entry name" value="S-adenosyl-L-methionine-dependent methyltransferases"/>
    <property type="match status" value="1"/>
</dbReference>
<dbReference type="GO" id="GO:0001510">
    <property type="term" value="P:RNA methylation"/>
    <property type="evidence" value="ECO:0007669"/>
    <property type="project" value="InterPro"/>
</dbReference>
<feature type="compositionally biased region" description="Basic and acidic residues" evidence="6">
    <location>
        <begin position="19"/>
        <end position="57"/>
    </location>
</feature>
<dbReference type="GO" id="GO:0003723">
    <property type="term" value="F:RNA binding"/>
    <property type="evidence" value="ECO:0007669"/>
    <property type="project" value="UniProtKB-UniRule"/>
</dbReference>
<dbReference type="PANTHER" id="PTHR22807">
    <property type="entry name" value="NOP2 YEAST -RELATED NOL1/NOP2/FMU SUN DOMAIN-CONTAINING"/>
    <property type="match status" value="1"/>
</dbReference>
<evidence type="ECO:0000256" key="5">
    <source>
        <dbReference type="PROSITE-ProRule" id="PRU01023"/>
    </source>
</evidence>
<dbReference type="Proteomes" id="UP000494269">
    <property type="component" value="Unassembled WGS sequence"/>
</dbReference>
<name>A0A6S6ZL79_9BURK</name>
<evidence type="ECO:0000256" key="3">
    <source>
        <dbReference type="ARBA" id="ARBA00022691"/>
    </source>
</evidence>
<dbReference type="PROSITE" id="PS51686">
    <property type="entry name" value="SAM_MT_RSMB_NOP"/>
    <property type="match status" value="1"/>
</dbReference>
<evidence type="ECO:0000256" key="1">
    <source>
        <dbReference type="ARBA" id="ARBA00022603"/>
    </source>
</evidence>
<keyword evidence="9" id="KW-1185">Reference proteome</keyword>